<gene>
    <name evidence="1" type="ORF">MNVI_04040</name>
</gene>
<dbReference type="AlphaFoldDB" id="A0A7I7P933"/>
<accession>A0A7I7P933</accession>
<reference evidence="1 2" key="1">
    <citation type="journal article" date="2019" name="Emerg. Microbes Infect.">
        <title>Comprehensive subspecies identification of 175 nontuberculous mycobacteria species based on 7547 genomic profiles.</title>
        <authorList>
            <person name="Matsumoto Y."/>
            <person name="Kinjo T."/>
            <person name="Motooka D."/>
            <person name="Nabeya D."/>
            <person name="Jung N."/>
            <person name="Uechi K."/>
            <person name="Horii T."/>
            <person name="Iida T."/>
            <person name="Fujita J."/>
            <person name="Nakamura S."/>
        </authorList>
    </citation>
    <scope>NUCLEOTIDE SEQUENCE [LARGE SCALE GENOMIC DNA]</scope>
    <source>
        <strain evidence="1 2">JCM 16367</strain>
    </source>
</reference>
<protein>
    <submittedName>
        <fullName evidence="1">Uncharacterized protein</fullName>
    </submittedName>
</protein>
<proteinExistence type="predicted"/>
<evidence type="ECO:0000313" key="2">
    <source>
        <dbReference type="Proteomes" id="UP000466894"/>
    </source>
</evidence>
<sequence length="192" mass="21631">MAEPRRTMGDRMIGYIASENPDLAPGDNIFPQSDSYDPLCIADSHELAVACWRYTLTEHTYYRVEARHVYEGEPVPFGDVPGLFHCHAATILGKVHDGTGGMTGGVVGGPRWSNEELWPRIKMTRWPDGSALYDDQGYVINWPNATRPDEQMTVAVMRERRYLLPTYITVQLESVRPGRFGTGWPPWGPPHS</sequence>
<dbReference type="KEGG" id="mnv:MNVI_04040"/>
<evidence type="ECO:0000313" key="1">
    <source>
        <dbReference type="EMBL" id="BBY05086.1"/>
    </source>
</evidence>
<dbReference type="EMBL" id="AP022583">
    <property type="protein sequence ID" value="BBY05086.1"/>
    <property type="molecule type" value="Genomic_DNA"/>
</dbReference>
<dbReference type="Proteomes" id="UP000466894">
    <property type="component" value="Chromosome"/>
</dbReference>
<name>A0A7I7P933_9MYCO</name>
<organism evidence="1 2">
    <name type="scientific">Mycobacterium noviomagense</name>
    <dbReference type="NCBI Taxonomy" id="459858"/>
    <lineage>
        <taxon>Bacteria</taxon>
        <taxon>Bacillati</taxon>
        <taxon>Actinomycetota</taxon>
        <taxon>Actinomycetes</taxon>
        <taxon>Mycobacteriales</taxon>
        <taxon>Mycobacteriaceae</taxon>
        <taxon>Mycobacterium</taxon>
    </lineage>
</organism>